<accession>A0ABS0Q8J8</accession>
<dbReference type="RefSeq" id="WP_198075845.1">
    <property type="nucleotide sequence ID" value="NZ_JAEDAE010000005.1"/>
</dbReference>
<protein>
    <recommendedName>
        <fullName evidence="3">Phage tail protein</fullName>
    </recommendedName>
</protein>
<proteinExistence type="predicted"/>
<evidence type="ECO:0008006" key="3">
    <source>
        <dbReference type="Google" id="ProtNLM"/>
    </source>
</evidence>
<reference evidence="1 2" key="1">
    <citation type="submission" date="2020-12" db="EMBL/GenBank/DDBJ databases">
        <title>Hymenobacter sp.</title>
        <authorList>
            <person name="Kim M.K."/>
        </authorList>
    </citation>
    <scope>NUCLEOTIDE SEQUENCE [LARGE SCALE GENOMIC DNA]</scope>
    <source>
        <strain evidence="1 2">BT442</strain>
    </source>
</reference>
<keyword evidence="2" id="KW-1185">Reference proteome</keyword>
<dbReference type="EMBL" id="JAEDAE010000005">
    <property type="protein sequence ID" value="MBH8558994.1"/>
    <property type="molecule type" value="Genomic_DNA"/>
</dbReference>
<name>A0ABS0Q8J8_9BACT</name>
<organism evidence="1 2">
    <name type="scientific">Hymenobacter negativus</name>
    <dbReference type="NCBI Taxonomy" id="2795026"/>
    <lineage>
        <taxon>Bacteria</taxon>
        <taxon>Pseudomonadati</taxon>
        <taxon>Bacteroidota</taxon>
        <taxon>Cytophagia</taxon>
        <taxon>Cytophagales</taxon>
        <taxon>Hymenobacteraceae</taxon>
        <taxon>Hymenobacter</taxon>
    </lineage>
</organism>
<evidence type="ECO:0000313" key="2">
    <source>
        <dbReference type="Proteomes" id="UP000625631"/>
    </source>
</evidence>
<comment type="caution">
    <text evidence="1">The sequence shown here is derived from an EMBL/GenBank/DDBJ whole genome shotgun (WGS) entry which is preliminary data.</text>
</comment>
<gene>
    <name evidence="1" type="ORF">I7X13_13090</name>
</gene>
<sequence>MAKSNIRGRNVAMMVEKAEGSNTFVRVGCIGDLGLSITTESDEVTCSDSTDFKEFEPGQISFDANGNLTVRQLTDMPAGNGGTTAAQTDATDGVSTENFIDWQLQGRKLKLRFDLGQGSGSARYEAQFFITKGDLKAQLKGAATYAVALQGTGKMDKTIAA</sequence>
<dbReference type="Proteomes" id="UP000625631">
    <property type="component" value="Unassembled WGS sequence"/>
</dbReference>
<evidence type="ECO:0000313" key="1">
    <source>
        <dbReference type="EMBL" id="MBH8558994.1"/>
    </source>
</evidence>